<evidence type="ECO:0008006" key="3">
    <source>
        <dbReference type="Google" id="ProtNLM"/>
    </source>
</evidence>
<dbReference type="EMBL" id="UINC01156749">
    <property type="protein sequence ID" value="SVD53339.1"/>
    <property type="molecule type" value="Genomic_DNA"/>
</dbReference>
<name>A0A382W3M4_9ZZZZ</name>
<reference evidence="2" key="1">
    <citation type="submission" date="2018-05" db="EMBL/GenBank/DDBJ databases">
        <authorList>
            <person name="Lanie J.A."/>
            <person name="Ng W.-L."/>
            <person name="Kazmierczak K.M."/>
            <person name="Andrzejewski T.M."/>
            <person name="Davidsen T.M."/>
            <person name="Wayne K.J."/>
            <person name="Tettelin H."/>
            <person name="Glass J.I."/>
            <person name="Rusch D."/>
            <person name="Podicherti R."/>
            <person name="Tsui H.-C.T."/>
            <person name="Winkler M.E."/>
        </authorList>
    </citation>
    <scope>NUCLEOTIDE SEQUENCE</scope>
</reference>
<proteinExistence type="predicted"/>
<dbReference type="AlphaFoldDB" id="A0A382W3M4"/>
<accession>A0A382W3M4</accession>
<protein>
    <recommendedName>
        <fullName evidence="3">ABC transmembrane type-1 domain-containing protein</fullName>
    </recommendedName>
</protein>
<sequence>MKSLYYKNDLLKETLFKNYQSVILIIFLMVFAGVFQATSVLGIMPIIDILLSQDPNQHSEVTRAITNQFE</sequence>
<keyword evidence="1" id="KW-1133">Transmembrane helix</keyword>
<organism evidence="2">
    <name type="scientific">marine metagenome</name>
    <dbReference type="NCBI Taxonomy" id="408172"/>
    <lineage>
        <taxon>unclassified sequences</taxon>
        <taxon>metagenomes</taxon>
        <taxon>ecological metagenomes</taxon>
    </lineage>
</organism>
<gene>
    <name evidence="2" type="ORF">METZ01_LOCUS406193</name>
</gene>
<evidence type="ECO:0000256" key="1">
    <source>
        <dbReference type="SAM" id="Phobius"/>
    </source>
</evidence>
<feature type="transmembrane region" description="Helical" evidence="1">
    <location>
        <begin position="21"/>
        <end position="47"/>
    </location>
</feature>
<keyword evidence="1" id="KW-0812">Transmembrane</keyword>
<evidence type="ECO:0000313" key="2">
    <source>
        <dbReference type="EMBL" id="SVD53339.1"/>
    </source>
</evidence>
<feature type="non-terminal residue" evidence="2">
    <location>
        <position position="70"/>
    </location>
</feature>
<keyword evidence="1" id="KW-0472">Membrane</keyword>